<dbReference type="EMBL" id="KB206756">
    <property type="protein sequence ID" value="ELP88115.1"/>
    <property type="molecule type" value="Genomic_DNA"/>
</dbReference>
<feature type="compositionally biased region" description="Basic and acidic residues" evidence="5">
    <location>
        <begin position="190"/>
        <end position="226"/>
    </location>
</feature>
<dbReference type="KEGG" id="eiv:EIN_222780"/>
<dbReference type="SMART" id="SM00679">
    <property type="entry name" value="CTNS"/>
    <property type="match status" value="2"/>
</dbReference>
<evidence type="ECO:0000313" key="7">
    <source>
        <dbReference type="EMBL" id="ELP88115.1"/>
    </source>
</evidence>
<reference evidence="7 8" key="1">
    <citation type="submission" date="2012-10" db="EMBL/GenBank/DDBJ databases">
        <authorList>
            <person name="Zafar N."/>
            <person name="Inman J."/>
            <person name="Hall N."/>
            <person name="Lorenzi H."/>
            <person name="Caler E."/>
        </authorList>
    </citation>
    <scope>NUCLEOTIDE SEQUENCE [LARGE SCALE GENOMIC DNA]</scope>
    <source>
        <strain evidence="7 8">IP1</strain>
    </source>
</reference>
<comment type="subcellular location">
    <subcellularLocation>
        <location evidence="1">Membrane</location>
        <topology evidence="1">Multi-pass membrane protein</topology>
    </subcellularLocation>
</comment>
<feature type="transmembrane region" description="Helical" evidence="6">
    <location>
        <begin position="314"/>
        <end position="336"/>
    </location>
</feature>
<name>A0A0A1U5J3_ENTIV</name>
<protein>
    <submittedName>
        <fullName evidence="7">Uncharacterized protein</fullName>
    </submittedName>
</protein>
<dbReference type="Gene3D" id="1.20.1280.290">
    <property type="match status" value="2"/>
</dbReference>
<keyword evidence="4 6" id="KW-0472">Membrane</keyword>
<feature type="transmembrane region" description="Helical" evidence="6">
    <location>
        <begin position="348"/>
        <end position="371"/>
    </location>
</feature>
<sequence length="379" mass="43274">MGCKCRLNGDGLQANEFFESKMKTCLYDVVDYISYAFGLVNILFWLVAQAPQIIKTFMIKKADSLSVTFLIMWIAGDITNLLGCIFTDQTQIQLYTSIFFVIVDSVMLSQYFYYKYIRQRIVDKCKKKKGEDLAKNSDVEMEGDEEKQGEAQSPKRNSDVSDVEISKADIKKLQHDDSSKEEEETSDLEEDKKEDKEKFASSDSSEKAVSEEDKKSDKSSSSKEEPNQEPFKAENATKYLLPLVLLLIFAIAEDVSSSTPPEEVLQYCGESNYGLFGRIFGDICAWISGLLYFVGRFPQAWHLYKTKNAEGMSILLFFSATMANVFYSVSVFMSGIDFTDPTFYESTLAYIVGSFFVIPCSLLIIFQYFYYTRIYKPKK</sequence>
<dbReference type="GO" id="GO:0015174">
    <property type="term" value="F:basic amino acid transmembrane transporter activity"/>
    <property type="evidence" value="ECO:0007669"/>
    <property type="project" value="TreeGrafter"/>
</dbReference>
<evidence type="ECO:0000256" key="4">
    <source>
        <dbReference type="ARBA" id="ARBA00023136"/>
    </source>
</evidence>
<dbReference type="InterPro" id="IPR051415">
    <property type="entry name" value="LAAT-1"/>
</dbReference>
<accession>A0A0A1U5J3</accession>
<evidence type="ECO:0000256" key="3">
    <source>
        <dbReference type="ARBA" id="ARBA00022989"/>
    </source>
</evidence>
<dbReference type="PANTHER" id="PTHR16201">
    <property type="entry name" value="SEVEN TRANSMEMBRANE PROTEIN 1-RELATED"/>
    <property type="match status" value="1"/>
</dbReference>
<dbReference type="Pfam" id="PF04193">
    <property type="entry name" value="PQ-loop"/>
    <property type="match status" value="2"/>
</dbReference>
<feature type="transmembrane region" description="Helical" evidence="6">
    <location>
        <begin position="275"/>
        <end position="294"/>
    </location>
</feature>
<dbReference type="InterPro" id="IPR006603">
    <property type="entry name" value="PQ-loop_rpt"/>
</dbReference>
<feature type="transmembrane region" description="Helical" evidence="6">
    <location>
        <begin position="32"/>
        <end position="53"/>
    </location>
</feature>
<feature type="compositionally biased region" description="Basic and acidic residues" evidence="5">
    <location>
        <begin position="156"/>
        <end position="178"/>
    </location>
</feature>
<feature type="transmembrane region" description="Helical" evidence="6">
    <location>
        <begin position="65"/>
        <end position="86"/>
    </location>
</feature>
<dbReference type="FunFam" id="1.20.1280.290:FF:000009">
    <property type="entry name" value="PQ loop repeat family protein"/>
    <property type="match status" value="1"/>
</dbReference>
<dbReference type="RefSeq" id="XP_004254886.1">
    <property type="nucleotide sequence ID" value="XM_004254838.1"/>
</dbReference>
<keyword evidence="8" id="KW-1185">Reference proteome</keyword>
<evidence type="ECO:0000256" key="1">
    <source>
        <dbReference type="ARBA" id="ARBA00004141"/>
    </source>
</evidence>
<feature type="region of interest" description="Disordered" evidence="5">
    <location>
        <begin position="133"/>
        <end position="231"/>
    </location>
</feature>
<organism evidence="7 8">
    <name type="scientific">Entamoeba invadens IP1</name>
    <dbReference type="NCBI Taxonomy" id="370355"/>
    <lineage>
        <taxon>Eukaryota</taxon>
        <taxon>Amoebozoa</taxon>
        <taxon>Evosea</taxon>
        <taxon>Archamoebae</taxon>
        <taxon>Mastigamoebida</taxon>
        <taxon>Entamoebidae</taxon>
        <taxon>Entamoeba</taxon>
    </lineage>
</organism>
<feature type="transmembrane region" description="Helical" evidence="6">
    <location>
        <begin position="92"/>
        <end position="114"/>
    </location>
</feature>
<evidence type="ECO:0000256" key="6">
    <source>
        <dbReference type="SAM" id="Phobius"/>
    </source>
</evidence>
<dbReference type="AlphaFoldDB" id="A0A0A1U5J3"/>
<dbReference type="GeneID" id="14887251"/>
<dbReference type="GO" id="GO:0098852">
    <property type="term" value="C:lytic vacuole membrane"/>
    <property type="evidence" value="ECO:0007669"/>
    <property type="project" value="UniProtKB-ARBA"/>
</dbReference>
<evidence type="ECO:0000256" key="2">
    <source>
        <dbReference type="ARBA" id="ARBA00022692"/>
    </source>
</evidence>
<gene>
    <name evidence="7" type="ORF">EIN_222780</name>
</gene>
<feature type="transmembrane region" description="Helical" evidence="6">
    <location>
        <begin position="239"/>
        <end position="255"/>
    </location>
</feature>
<keyword evidence="3 6" id="KW-1133">Transmembrane helix</keyword>
<feature type="compositionally biased region" description="Acidic residues" evidence="5">
    <location>
        <begin position="179"/>
        <end position="189"/>
    </location>
</feature>
<dbReference type="OMA" id="NDRLEWI"/>
<evidence type="ECO:0000256" key="5">
    <source>
        <dbReference type="SAM" id="MobiDB-lite"/>
    </source>
</evidence>
<keyword evidence="2 6" id="KW-0812">Transmembrane</keyword>
<proteinExistence type="predicted"/>
<dbReference type="PANTHER" id="PTHR16201:SF34">
    <property type="entry name" value="LYSOSOMAL AMINO ACID TRANSPORTER 1"/>
    <property type="match status" value="1"/>
</dbReference>
<dbReference type="VEuPathDB" id="AmoebaDB:EIN_222780"/>
<evidence type="ECO:0000313" key="8">
    <source>
        <dbReference type="Proteomes" id="UP000014680"/>
    </source>
</evidence>
<dbReference type="OrthoDB" id="25755at2759"/>
<dbReference type="Proteomes" id="UP000014680">
    <property type="component" value="Unassembled WGS sequence"/>
</dbReference>